<evidence type="ECO:0000256" key="1">
    <source>
        <dbReference type="ARBA" id="ARBA00008894"/>
    </source>
</evidence>
<dbReference type="InterPro" id="IPR058922">
    <property type="entry name" value="WHD_DRP"/>
</dbReference>
<dbReference type="SUPFAM" id="SSF52047">
    <property type="entry name" value="RNI-like"/>
    <property type="match status" value="1"/>
</dbReference>
<keyword evidence="3" id="KW-0677">Repeat</keyword>
<dbReference type="SUPFAM" id="SSF52540">
    <property type="entry name" value="P-loop containing nucleoside triphosphate hydrolases"/>
    <property type="match status" value="1"/>
</dbReference>
<dbReference type="InterPro" id="IPR001611">
    <property type="entry name" value="Leu-rich_rpt"/>
</dbReference>
<dbReference type="InterPro" id="IPR027417">
    <property type="entry name" value="P-loop_NTPase"/>
</dbReference>
<evidence type="ECO:0000259" key="8">
    <source>
        <dbReference type="Pfam" id="PF00931"/>
    </source>
</evidence>
<dbReference type="Pfam" id="PF00931">
    <property type="entry name" value="NB-ARC"/>
    <property type="match status" value="1"/>
</dbReference>
<keyword evidence="4" id="KW-0547">Nucleotide-binding</keyword>
<evidence type="ECO:0000313" key="12">
    <source>
        <dbReference type="EMBL" id="KAH0461879.1"/>
    </source>
</evidence>
<dbReference type="PANTHER" id="PTHR36766:SF40">
    <property type="entry name" value="DISEASE RESISTANCE PROTEIN RGA3"/>
    <property type="match status" value="1"/>
</dbReference>
<dbReference type="PRINTS" id="PR00364">
    <property type="entry name" value="DISEASERSIST"/>
</dbReference>
<feature type="domain" description="Disease resistance N-terminal" evidence="9">
    <location>
        <begin position="398"/>
        <end position="488"/>
    </location>
</feature>
<dbReference type="Gene3D" id="1.10.10.10">
    <property type="entry name" value="Winged helix-like DNA-binding domain superfamily/Winged helix DNA-binding domain"/>
    <property type="match status" value="1"/>
</dbReference>
<dbReference type="InterPro" id="IPR036388">
    <property type="entry name" value="WH-like_DNA-bd_sf"/>
</dbReference>
<evidence type="ECO:0000256" key="4">
    <source>
        <dbReference type="ARBA" id="ARBA00022741"/>
    </source>
</evidence>
<dbReference type="PROSITE" id="PS51450">
    <property type="entry name" value="LRR"/>
    <property type="match status" value="1"/>
</dbReference>
<comment type="caution">
    <text evidence="12">The sequence shown here is derived from an EMBL/GenBank/DDBJ whole genome shotgun (WGS) entry which is preliminary data.</text>
</comment>
<evidence type="ECO:0000256" key="5">
    <source>
        <dbReference type="ARBA" id="ARBA00022821"/>
    </source>
</evidence>
<dbReference type="InterPro" id="IPR032675">
    <property type="entry name" value="LRR_dom_sf"/>
</dbReference>
<dbReference type="InterPro" id="IPR056789">
    <property type="entry name" value="LRR_R13L1-DRL21"/>
</dbReference>
<dbReference type="GO" id="GO:0005524">
    <property type="term" value="F:ATP binding"/>
    <property type="evidence" value="ECO:0007669"/>
    <property type="project" value="UniProtKB-KW"/>
</dbReference>
<dbReference type="PANTHER" id="PTHR36766">
    <property type="entry name" value="PLANT BROAD-SPECTRUM MILDEW RESISTANCE PROTEIN RPW8"/>
    <property type="match status" value="1"/>
</dbReference>
<feature type="domain" description="R13L1/DRL21-like LRR repeat region" evidence="11">
    <location>
        <begin position="204"/>
        <end position="314"/>
    </location>
</feature>
<evidence type="ECO:0000259" key="9">
    <source>
        <dbReference type="Pfam" id="PF18052"/>
    </source>
</evidence>
<evidence type="ECO:0000259" key="11">
    <source>
        <dbReference type="Pfam" id="PF25019"/>
    </source>
</evidence>
<dbReference type="Pfam" id="PF23559">
    <property type="entry name" value="WHD_DRP"/>
    <property type="match status" value="2"/>
</dbReference>
<sequence>MWIALGFIQQPHDQEWTMEDIGGRYFDVLVKKSFFDKFEDGRYYKMHDLIHELAQSVSIHECLRVEDGTKLSSIIPKTLRHLSVETTNLDIIKKVGQSKYLHSLVLFYRTSNQDLCNELIEIFKASRSLRLLYIRASKDLKIIPKEIGNLIHLRYLKIDDYNLTILPISLSQPEDDDFLPSDINNLSYLCFVKLPKNCISSICEIGKLNSLQKLDMFDIRNRRLTDLTLCWSWGHTDLRNIDLDENVLDNLQPPKCLRNLRIERYMGARSAIWMNNVNPILNLEKIKLTVCLEWETLPHFGQLPFLKSLTLSAMPKVKWLESKFNGNDKYRAFPLLESLYIEELEALEDWFEAGVAAEDGCLFPCLTVLHIKDVPMLRKLPNLPPSLKTVAGWFVGPFMTKIINVCSDYLEKQVGWQTGMKKELESLRKNHPNIKAVVFAANQAQISDQNPALIEWIWQLRDALDEVNDVLDEFEYMKHKEQLTKNMEETEKKTAFSNASSLMEIALKVGERALKIDPNLKRLEEVVQKLDKVSAGFSTFLHLLDSAKQEQQEQQRELSEARETGSLPTNDLIGRGEAKEFVMQWLRKPSNEPRTTRYRNISLLSIVGHGGMGKTTLLQHVYEDEMTEEFGLKMWVCVSNNFDVKKVIADMLECLQKKRPRLEALGALQKSLKNEVNSKRFLLVLDDVWEEEEERDKSKWGNVLAPLASGGFDSKILVTTRTDSVALMFEKVIQEKKEPLRLQGLEEEQCLKLLNTHAFAVDNPDDQRNLKLKLITAEMVKKLSGSPLAAKVIGGILNSNLVEGHWRRVLDSVLDVIKFDQNNIMPVLRLSYVHLPQPLKSCFTFCSIFPQDYAFDKDALVRKWIALGFIQPSHIPGETMEDIGGRYFDVLVKKNFFDKFEQYYKMHDLIHELAQSVSIHECLRVEDSTKLPSIIPKTLRYLSVKTTNPDIIKKIGQFKYLHSLFLSYEASIQDLCNALIKIFEASRSLRLLFIWAPEDLEIIPEEIRNLIHLRYLKIKTDNLIMLPRSLSNLYHLQYIIYDQSVREGDEGDDFLPSDINNLSNLRYVKLPENCISSISGIGKLNSLQELDMFDLRDVSGYRIGELKNMNDLCKLGINCLENVKDAEEARNAQLCEKRRLTNLTLCWSDTYSMGSSIDLNENVLDNLLPPECLMKLSIQRCIGARSPIWMNNVNPISNLEKIELIDCLEWETLPPFGQLPFLKSLILSNMPKVKCIESKFNGNDKYRAFPLLNILAIDGLEALEDWFEAGVAAEDGCLFPSLIKLVLIYCPKLKELPSLPSKLKSLKIEYIGWTTLNFCSNSNPIPLETLMVFHCPNITSLPLADETARLAALRSLTIRNCPNLISLGRYREVETTNNCHLILNNLWISDPLVLLMEPLRSIASLKLLIIMDNDELVSFPNEAEQWFLKVRSSLSELHFRKLKSLQSLPSSLESLYSLQILLINDVPMLRELPNLPPSFKSLMISSCHLELFERYREDGGSDRHKIAHIPDIYFDP</sequence>
<dbReference type="EMBL" id="JAGFBR010000009">
    <property type="protein sequence ID" value="KAH0461879.1"/>
    <property type="molecule type" value="Genomic_DNA"/>
</dbReference>
<dbReference type="GO" id="GO:0043531">
    <property type="term" value="F:ADP binding"/>
    <property type="evidence" value="ECO:0007669"/>
    <property type="project" value="InterPro"/>
</dbReference>
<dbReference type="Gene3D" id="1.20.5.4130">
    <property type="match status" value="1"/>
</dbReference>
<dbReference type="Gene3D" id="1.10.8.430">
    <property type="entry name" value="Helical domain of apoptotic protease-activating factors"/>
    <property type="match status" value="1"/>
</dbReference>
<reference evidence="12 13" key="1">
    <citation type="journal article" date="2021" name="Hortic Res">
        <title>Chromosome-scale assembly of the Dendrobium chrysotoxum genome enhances the understanding of orchid evolution.</title>
        <authorList>
            <person name="Zhang Y."/>
            <person name="Zhang G.Q."/>
            <person name="Zhang D."/>
            <person name="Liu X.D."/>
            <person name="Xu X.Y."/>
            <person name="Sun W.H."/>
            <person name="Yu X."/>
            <person name="Zhu X."/>
            <person name="Wang Z.W."/>
            <person name="Zhao X."/>
            <person name="Zhong W.Y."/>
            <person name="Chen H."/>
            <person name="Yin W.L."/>
            <person name="Huang T."/>
            <person name="Niu S.C."/>
            <person name="Liu Z.J."/>
        </authorList>
    </citation>
    <scope>NUCLEOTIDE SEQUENCE [LARGE SCALE GENOMIC DNA]</scope>
    <source>
        <strain evidence="12">Lindl</strain>
    </source>
</reference>
<feature type="compositionally biased region" description="Basic and acidic residues" evidence="7">
    <location>
        <begin position="551"/>
        <end position="563"/>
    </location>
</feature>
<evidence type="ECO:0000256" key="3">
    <source>
        <dbReference type="ARBA" id="ARBA00022737"/>
    </source>
</evidence>
<protein>
    <submittedName>
        <fullName evidence="12">Uncharacterized protein</fullName>
    </submittedName>
</protein>
<comment type="similarity">
    <text evidence="1">Belongs to the disease resistance NB-LRR family.</text>
</comment>
<dbReference type="SUPFAM" id="SSF52058">
    <property type="entry name" value="L domain-like"/>
    <property type="match status" value="2"/>
</dbReference>
<dbReference type="GO" id="GO:0051707">
    <property type="term" value="P:response to other organism"/>
    <property type="evidence" value="ECO:0007669"/>
    <property type="project" value="UniProtKB-ARBA"/>
</dbReference>
<dbReference type="InterPro" id="IPR041118">
    <property type="entry name" value="Rx_N"/>
</dbReference>
<organism evidence="12 13">
    <name type="scientific">Dendrobium chrysotoxum</name>
    <name type="common">Orchid</name>
    <dbReference type="NCBI Taxonomy" id="161865"/>
    <lineage>
        <taxon>Eukaryota</taxon>
        <taxon>Viridiplantae</taxon>
        <taxon>Streptophyta</taxon>
        <taxon>Embryophyta</taxon>
        <taxon>Tracheophyta</taxon>
        <taxon>Spermatophyta</taxon>
        <taxon>Magnoliopsida</taxon>
        <taxon>Liliopsida</taxon>
        <taxon>Asparagales</taxon>
        <taxon>Orchidaceae</taxon>
        <taxon>Epidendroideae</taxon>
        <taxon>Malaxideae</taxon>
        <taxon>Dendrobiinae</taxon>
        <taxon>Dendrobium</taxon>
    </lineage>
</organism>
<feature type="domain" description="NB-ARC" evidence="8">
    <location>
        <begin position="599"/>
        <end position="760"/>
    </location>
</feature>
<dbReference type="InterPro" id="IPR042197">
    <property type="entry name" value="Apaf_helical"/>
</dbReference>
<proteinExistence type="inferred from homology"/>
<accession>A0AAV7GJA1</accession>
<feature type="region of interest" description="Disordered" evidence="7">
    <location>
        <begin position="551"/>
        <end position="572"/>
    </location>
</feature>
<gene>
    <name evidence="12" type="ORF">IEQ34_009454</name>
</gene>
<keyword evidence="13" id="KW-1185">Reference proteome</keyword>
<evidence type="ECO:0000259" key="10">
    <source>
        <dbReference type="Pfam" id="PF23559"/>
    </source>
</evidence>
<dbReference type="Gene3D" id="3.40.50.300">
    <property type="entry name" value="P-loop containing nucleotide triphosphate hydrolases"/>
    <property type="match status" value="1"/>
</dbReference>
<keyword evidence="2" id="KW-0433">Leucine-rich repeat</keyword>
<dbReference type="Gene3D" id="3.80.10.10">
    <property type="entry name" value="Ribonuclease Inhibitor"/>
    <property type="match status" value="4"/>
</dbReference>
<dbReference type="GO" id="GO:0006952">
    <property type="term" value="P:defense response"/>
    <property type="evidence" value="ECO:0007669"/>
    <property type="project" value="UniProtKB-KW"/>
</dbReference>
<keyword evidence="6" id="KW-0067">ATP-binding</keyword>
<dbReference type="Proteomes" id="UP000775213">
    <property type="component" value="Unassembled WGS sequence"/>
</dbReference>
<evidence type="ECO:0000256" key="6">
    <source>
        <dbReference type="ARBA" id="ARBA00022840"/>
    </source>
</evidence>
<dbReference type="InterPro" id="IPR002182">
    <property type="entry name" value="NB-ARC"/>
</dbReference>
<keyword evidence="5" id="KW-0611">Plant defense</keyword>
<evidence type="ECO:0000256" key="2">
    <source>
        <dbReference type="ARBA" id="ARBA00022614"/>
    </source>
</evidence>
<feature type="domain" description="Disease resistance protein winged helix" evidence="10">
    <location>
        <begin position="1"/>
        <end position="54"/>
    </location>
</feature>
<evidence type="ECO:0000256" key="7">
    <source>
        <dbReference type="SAM" id="MobiDB-lite"/>
    </source>
</evidence>
<dbReference type="Pfam" id="PF18052">
    <property type="entry name" value="Rx_N"/>
    <property type="match status" value="1"/>
</dbReference>
<evidence type="ECO:0000313" key="13">
    <source>
        <dbReference type="Proteomes" id="UP000775213"/>
    </source>
</evidence>
<feature type="domain" description="Disease resistance protein winged helix" evidence="10">
    <location>
        <begin position="848"/>
        <end position="914"/>
    </location>
</feature>
<feature type="domain" description="R13L1/DRL21-like LRR repeat region" evidence="11">
    <location>
        <begin position="1103"/>
        <end position="1230"/>
    </location>
</feature>
<dbReference type="Pfam" id="PF25019">
    <property type="entry name" value="LRR_R13L1-DRL21"/>
    <property type="match status" value="2"/>
</dbReference>
<name>A0AAV7GJA1_DENCH</name>